<protein>
    <submittedName>
        <fullName evidence="2">Uncharacterized protein</fullName>
    </submittedName>
</protein>
<dbReference type="EMBL" id="MFVL01000006">
    <property type="protein sequence ID" value="OGJ02075.1"/>
    <property type="molecule type" value="Genomic_DNA"/>
</dbReference>
<dbReference type="Proteomes" id="UP000177693">
    <property type="component" value="Unassembled WGS sequence"/>
</dbReference>
<gene>
    <name evidence="2" type="ORF">A3I23_01035</name>
</gene>
<keyword evidence="1" id="KW-0732">Signal</keyword>
<accession>A0A1F6Y6X0</accession>
<name>A0A1F6Y6X0_9BACT</name>
<reference evidence="2 3" key="1">
    <citation type="journal article" date="2016" name="Nat. Commun.">
        <title>Thousands of microbial genomes shed light on interconnected biogeochemical processes in an aquifer system.</title>
        <authorList>
            <person name="Anantharaman K."/>
            <person name="Brown C.T."/>
            <person name="Hug L.A."/>
            <person name="Sharon I."/>
            <person name="Castelle C.J."/>
            <person name="Probst A.J."/>
            <person name="Thomas B.C."/>
            <person name="Singh A."/>
            <person name="Wilkins M.J."/>
            <person name="Karaoz U."/>
            <person name="Brodie E.L."/>
            <person name="Williams K.H."/>
            <person name="Hubbard S.S."/>
            <person name="Banfield J.F."/>
        </authorList>
    </citation>
    <scope>NUCLEOTIDE SEQUENCE [LARGE SCALE GENOMIC DNA]</scope>
</reference>
<dbReference type="AlphaFoldDB" id="A0A1F6Y6X0"/>
<proteinExistence type="predicted"/>
<sequence length="148" mass="15744">MKKNMILAAILATTLTACGTPKVGLARTTIDPMPGVRPLTSVKRTTVVTATSTNITTVEKIESPESAQARLRMKELEGNRDVAVARGNQSPGYYPATYGYYPQQPAFGVGGGVIVSSGRVVIGGQCQPRRPYDGYNCDPNPTRAVGAW</sequence>
<evidence type="ECO:0000313" key="2">
    <source>
        <dbReference type="EMBL" id="OGJ02075.1"/>
    </source>
</evidence>
<feature type="signal peptide" evidence="1">
    <location>
        <begin position="1"/>
        <end position="19"/>
    </location>
</feature>
<comment type="caution">
    <text evidence="2">The sequence shown here is derived from an EMBL/GenBank/DDBJ whole genome shotgun (WGS) entry which is preliminary data.</text>
</comment>
<feature type="chain" id="PRO_5009527508" evidence="1">
    <location>
        <begin position="20"/>
        <end position="148"/>
    </location>
</feature>
<organism evidence="2 3">
    <name type="scientific">Candidatus Nomurabacteria bacterium RIFCSPLOWO2_02_FULL_40_67</name>
    <dbReference type="NCBI Taxonomy" id="1801787"/>
    <lineage>
        <taxon>Bacteria</taxon>
        <taxon>Candidatus Nomuraibacteriota</taxon>
    </lineage>
</organism>
<evidence type="ECO:0000313" key="3">
    <source>
        <dbReference type="Proteomes" id="UP000177693"/>
    </source>
</evidence>
<dbReference type="PROSITE" id="PS51257">
    <property type="entry name" value="PROKAR_LIPOPROTEIN"/>
    <property type="match status" value="1"/>
</dbReference>
<evidence type="ECO:0000256" key="1">
    <source>
        <dbReference type="SAM" id="SignalP"/>
    </source>
</evidence>